<evidence type="ECO:0000313" key="2">
    <source>
        <dbReference type="Proteomes" id="UP001497480"/>
    </source>
</evidence>
<evidence type="ECO:0000313" key="1">
    <source>
        <dbReference type="EMBL" id="CAL0320198.1"/>
    </source>
</evidence>
<sequence length="109" mass="11741">MENIEEHTKLSFPMSLPITINAVSYTTFLPITITPDSITATGQWSLLFPNLNPSFALKVMSLTLPTRLTFPTTITIATTTFTVATTPSLAAIVLMANTTADATTSTEED</sequence>
<accession>A0AAV1XFR9</accession>
<reference evidence="1 2" key="1">
    <citation type="submission" date="2024-03" db="EMBL/GenBank/DDBJ databases">
        <authorList>
            <person name="Martinez-Hernandez J."/>
        </authorList>
    </citation>
    <scope>NUCLEOTIDE SEQUENCE [LARGE SCALE GENOMIC DNA]</scope>
</reference>
<proteinExistence type="predicted"/>
<organism evidence="1 2">
    <name type="scientific">Lupinus luteus</name>
    <name type="common">European yellow lupine</name>
    <dbReference type="NCBI Taxonomy" id="3873"/>
    <lineage>
        <taxon>Eukaryota</taxon>
        <taxon>Viridiplantae</taxon>
        <taxon>Streptophyta</taxon>
        <taxon>Embryophyta</taxon>
        <taxon>Tracheophyta</taxon>
        <taxon>Spermatophyta</taxon>
        <taxon>Magnoliopsida</taxon>
        <taxon>eudicotyledons</taxon>
        <taxon>Gunneridae</taxon>
        <taxon>Pentapetalae</taxon>
        <taxon>rosids</taxon>
        <taxon>fabids</taxon>
        <taxon>Fabales</taxon>
        <taxon>Fabaceae</taxon>
        <taxon>Papilionoideae</taxon>
        <taxon>50 kb inversion clade</taxon>
        <taxon>genistoids sensu lato</taxon>
        <taxon>core genistoids</taxon>
        <taxon>Genisteae</taxon>
        <taxon>Lupinus</taxon>
    </lineage>
</organism>
<gene>
    <name evidence="1" type="ORF">LLUT_LOCUS21258</name>
</gene>
<keyword evidence="2" id="KW-1185">Reference proteome</keyword>
<dbReference type="EMBL" id="CAXHTB010000014">
    <property type="protein sequence ID" value="CAL0320198.1"/>
    <property type="molecule type" value="Genomic_DNA"/>
</dbReference>
<dbReference type="AlphaFoldDB" id="A0AAV1XFR9"/>
<comment type="caution">
    <text evidence="1">The sequence shown here is derived from an EMBL/GenBank/DDBJ whole genome shotgun (WGS) entry which is preliminary data.</text>
</comment>
<protein>
    <submittedName>
        <fullName evidence="1">Uncharacterized protein</fullName>
    </submittedName>
</protein>
<name>A0AAV1XFR9_LUPLU</name>
<dbReference type="Proteomes" id="UP001497480">
    <property type="component" value="Unassembled WGS sequence"/>
</dbReference>